<accession>A0A2J7YPI4</accession>
<dbReference type="EMBL" id="LJIW01000002">
    <property type="protein sequence ID" value="PNG89839.1"/>
    <property type="molecule type" value="Genomic_DNA"/>
</dbReference>
<dbReference type="Proteomes" id="UP000236520">
    <property type="component" value="Unassembled WGS sequence"/>
</dbReference>
<reference evidence="1 2" key="1">
    <citation type="submission" date="2015-09" db="EMBL/GenBank/DDBJ databases">
        <title>Genome sequence, genome mining and natural product profiling of a biocontrol bacterium Streptomyces malaysiensis F913.</title>
        <authorList>
            <person name="Xu Y."/>
            <person name="Wei J."/>
            <person name="Xie J."/>
            <person name="Li T."/>
            <person name="Zhou Z."/>
        </authorList>
    </citation>
    <scope>NUCLEOTIDE SEQUENCE [LARGE SCALE GENOMIC DNA]</scope>
    <source>
        <strain evidence="1 2">F913</strain>
    </source>
</reference>
<gene>
    <name evidence="1" type="ORF">SMF913_25304</name>
</gene>
<comment type="caution">
    <text evidence="1">The sequence shown here is derived from an EMBL/GenBank/DDBJ whole genome shotgun (WGS) entry which is preliminary data.</text>
</comment>
<sequence length="26" mass="3025">MSVTVTLRSMKRTGTEYQHIFTVIKP</sequence>
<organism evidence="1 2">
    <name type="scientific">Streptomyces malaysiensis</name>
    <dbReference type="NCBI Taxonomy" id="92644"/>
    <lineage>
        <taxon>Bacteria</taxon>
        <taxon>Bacillati</taxon>
        <taxon>Actinomycetota</taxon>
        <taxon>Actinomycetes</taxon>
        <taxon>Kitasatosporales</taxon>
        <taxon>Streptomycetaceae</taxon>
        <taxon>Streptomyces</taxon>
        <taxon>Streptomyces violaceusniger group</taxon>
    </lineage>
</organism>
<proteinExistence type="predicted"/>
<evidence type="ECO:0000313" key="2">
    <source>
        <dbReference type="Proteomes" id="UP000236520"/>
    </source>
</evidence>
<keyword evidence="2" id="KW-1185">Reference proteome</keyword>
<protein>
    <submittedName>
        <fullName evidence="1">Uncharacterized protein</fullName>
    </submittedName>
</protein>
<dbReference type="AlphaFoldDB" id="A0A2J7YPI4"/>
<name>A0A2J7YPI4_STRMQ</name>
<evidence type="ECO:0000313" key="1">
    <source>
        <dbReference type="EMBL" id="PNG89839.1"/>
    </source>
</evidence>